<dbReference type="InterPro" id="IPR003607">
    <property type="entry name" value="HD/PDEase_dom"/>
</dbReference>
<dbReference type="Gene3D" id="1.10.3210.10">
    <property type="entry name" value="Hypothetical protein af1432"/>
    <property type="match status" value="1"/>
</dbReference>
<keyword evidence="4" id="KW-1185">Reference proteome</keyword>
<keyword evidence="1" id="KW-0378">Hydrolase</keyword>
<organism evidence="3 4">
    <name type="scientific">Capillibacterium thermochitinicola</name>
    <dbReference type="NCBI Taxonomy" id="2699427"/>
    <lineage>
        <taxon>Bacteria</taxon>
        <taxon>Bacillati</taxon>
        <taxon>Bacillota</taxon>
        <taxon>Capillibacterium</taxon>
    </lineage>
</organism>
<dbReference type="AlphaFoldDB" id="A0A8J6LJH1"/>
<evidence type="ECO:0000313" key="4">
    <source>
        <dbReference type="Proteomes" id="UP000657177"/>
    </source>
</evidence>
<evidence type="ECO:0000256" key="1">
    <source>
        <dbReference type="ARBA" id="ARBA00022801"/>
    </source>
</evidence>
<sequence>MHPLHQKIIAENHRREECFLSPYACPSRLGVRFNPEAEKIPDAENIRPAFFHDTDKIIHSLAYTRYIDKTQVFALFDNDHITHRVLHVQFVSKIARVIGRCLRLNEDLIEAIALGHDLGHTPYGHDGERFLNQLCIEAGVGFFCHNAQSVRFLMELERGGEGLNLTLQVLDGILAHNGEMLNERLIPVTGKTTDQFLREYENCFRIPGYSKKIYPMTLEGCLVRICDIIAYIGRDIEDAITVGLIKRTDLPPDIVRVLGDRNDRIINTLALDVIEQSYGQNYIGFSKDIYRALQDLKAFNYEHIYYHPLVKEQDRKIQGLFQSLFHRYVQDIEEQNFSSPIYRHFLENMNAEYRQKTPPARIAADFIAAMTDDFFNQQFKDLFFPTRFGLKIHDQKRD</sequence>
<dbReference type="Pfam" id="PF01966">
    <property type="entry name" value="HD"/>
    <property type="match status" value="1"/>
</dbReference>
<dbReference type="PANTHER" id="PTHR35795:SF1">
    <property type="entry name" value="BIS(5'-NUCLEOSYL)-TETRAPHOSPHATASE, SYMMETRICAL"/>
    <property type="match status" value="1"/>
</dbReference>
<evidence type="ECO:0000313" key="3">
    <source>
        <dbReference type="EMBL" id="MBA2133861.1"/>
    </source>
</evidence>
<protein>
    <submittedName>
        <fullName evidence="3">HD domain-containing protein</fullName>
    </submittedName>
</protein>
<dbReference type="InterPro" id="IPR051094">
    <property type="entry name" value="Diverse_Catalytic_Enzymes"/>
</dbReference>
<proteinExistence type="predicted"/>
<dbReference type="GO" id="GO:0016787">
    <property type="term" value="F:hydrolase activity"/>
    <property type="evidence" value="ECO:0007669"/>
    <property type="project" value="UniProtKB-KW"/>
</dbReference>
<name>A0A8J6LJH1_9FIRM</name>
<dbReference type="Proteomes" id="UP000657177">
    <property type="component" value="Unassembled WGS sequence"/>
</dbReference>
<reference evidence="3" key="1">
    <citation type="submission" date="2020-06" db="EMBL/GenBank/DDBJ databases">
        <title>Novel chitinolytic bacterium.</title>
        <authorList>
            <person name="Ungkulpasvich U."/>
            <person name="Kosugi A."/>
            <person name="Uke A."/>
        </authorList>
    </citation>
    <scope>NUCLEOTIDE SEQUENCE</scope>
    <source>
        <strain evidence="3">UUS1-1</strain>
    </source>
</reference>
<comment type="caution">
    <text evidence="3">The sequence shown here is derived from an EMBL/GenBank/DDBJ whole genome shotgun (WGS) entry which is preliminary data.</text>
</comment>
<dbReference type="PANTHER" id="PTHR35795">
    <property type="entry name" value="SLR1885 PROTEIN"/>
    <property type="match status" value="1"/>
</dbReference>
<dbReference type="InterPro" id="IPR006674">
    <property type="entry name" value="HD_domain"/>
</dbReference>
<dbReference type="EMBL" id="JAAKDE010000023">
    <property type="protein sequence ID" value="MBA2133861.1"/>
    <property type="molecule type" value="Genomic_DNA"/>
</dbReference>
<dbReference type="Pfam" id="PF13286">
    <property type="entry name" value="HD_assoc"/>
    <property type="match status" value="1"/>
</dbReference>
<evidence type="ECO:0000259" key="2">
    <source>
        <dbReference type="PROSITE" id="PS51831"/>
    </source>
</evidence>
<gene>
    <name evidence="3" type="ORF">G5B42_09990</name>
</gene>
<dbReference type="PROSITE" id="PS51831">
    <property type="entry name" value="HD"/>
    <property type="match status" value="1"/>
</dbReference>
<dbReference type="CDD" id="cd00077">
    <property type="entry name" value="HDc"/>
    <property type="match status" value="1"/>
</dbReference>
<dbReference type="SUPFAM" id="SSF109604">
    <property type="entry name" value="HD-domain/PDEase-like"/>
    <property type="match status" value="1"/>
</dbReference>
<feature type="domain" description="HD" evidence="2">
    <location>
        <begin position="84"/>
        <end position="203"/>
    </location>
</feature>
<dbReference type="InterPro" id="IPR026875">
    <property type="entry name" value="PHydrolase_assoc_dom"/>
</dbReference>
<accession>A0A8J6LJH1</accession>
<dbReference type="RefSeq" id="WP_181340325.1">
    <property type="nucleotide sequence ID" value="NZ_JAAKDE010000023.1"/>
</dbReference>
<dbReference type="SMART" id="SM00471">
    <property type="entry name" value="HDc"/>
    <property type="match status" value="1"/>
</dbReference>